<dbReference type="InterPro" id="IPR036390">
    <property type="entry name" value="WH_DNA-bd_sf"/>
</dbReference>
<keyword evidence="1" id="KW-0805">Transcription regulation</keyword>
<evidence type="ECO:0000259" key="4">
    <source>
        <dbReference type="PROSITE" id="PS50042"/>
    </source>
</evidence>
<dbReference type="SUPFAM" id="SSF46785">
    <property type="entry name" value="Winged helix' DNA-binding domain"/>
    <property type="match status" value="1"/>
</dbReference>
<proteinExistence type="predicted"/>
<dbReference type="SMART" id="SM00419">
    <property type="entry name" value="HTH_CRP"/>
    <property type="match status" value="1"/>
</dbReference>
<dbReference type="InterPro" id="IPR036388">
    <property type="entry name" value="WH-like_DNA-bd_sf"/>
</dbReference>
<dbReference type="PANTHER" id="PTHR24567">
    <property type="entry name" value="CRP FAMILY TRANSCRIPTIONAL REGULATORY PROTEIN"/>
    <property type="match status" value="1"/>
</dbReference>
<keyword evidence="2" id="KW-0238">DNA-binding</keyword>
<dbReference type="CDD" id="cd00038">
    <property type="entry name" value="CAP_ED"/>
    <property type="match status" value="1"/>
</dbReference>
<dbReference type="AlphaFoldDB" id="A0A5J4L360"/>
<dbReference type="InterPro" id="IPR012318">
    <property type="entry name" value="HTH_CRP"/>
</dbReference>
<dbReference type="InterPro" id="IPR014710">
    <property type="entry name" value="RmlC-like_jellyroll"/>
</dbReference>
<accession>A0A5J4L360</accession>
<dbReference type="Gene3D" id="1.10.10.10">
    <property type="entry name" value="Winged helix-like DNA-binding domain superfamily/Winged helix DNA-binding domain"/>
    <property type="match status" value="1"/>
</dbReference>
<gene>
    <name evidence="6" type="ORF">A45J_1017</name>
</gene>
<name>A0A5J4L360_9ZZZZ</name>
<evidence type="ECO:0000313" key="6">
    <source>
        <dbReference type="EMBL" id="GER93281.1"/>
    </source>
</evidence>
<dbReference type="InterPro" id="IPR018490">
    <property type="entry name" value="cNMP-bd_dom_sf"/>
</dbReference>
<dbReference type="InterPro" id="IPR000595">
    <property type="entry name" value="cNMP-bd_dom"/>
</dbReference>
<feature type="domain" description="Cyclic nucleotide-binding" evidence="4">
    <location>
        <begin position="15"/>
        <end position="137"/>
    </location>
</feature>
<organism evidence="6">
    <name type="scientific">hot springs metagenome</name>
    <dbReference type="NCBI Taxonomy" id="433727"/>
    <lineage>
        <taxon>unclassified sequences</taxon>
        <taxon>metagenomes</taxon>
        <taxon>ecological metagenomes</taxon>
    </lineage>
</organism>
<evidence type="ECO:0000256" key="3">
    <source>
        <dbReference type="ARBA" id="ARBA00023163"/>
    </source>
</evidence>
<reference evidence="6" key="1">
    <citation type="submission" date="2019-10" db="EMBL/GenBank/DDBJ databases">
        <title>Metagenomic sequencing of thiosulfate-disproportionating enrichment culture.</title>
        <authorList>
            <person name="Umezawa K."/>
            <person name="Kojima H."/>
            <person name="Fukui M."/>
        </authorList>
    </citation>
    <scope>NUCLEOTIDE SEQUENCE</scope>
    <source>
        <strain evidence="6">45J</strain>
    </source>
</reference>
<dbReference type="PROSITE" id="PS51063">
    <property type="entry name" value="HTH_CRP_2"/>
    <property type="match status" value="1"/>
</dbReference>
<dbReference type="SUPFAM" id="SSF51206">
    <property type="entry name" value="cAMP-binding domain-like"/>
    <property type="match status" value="1"/>
</dbReference>
<comment type="caution">
    <text evidence="6">The sequence shown here is derived from an EMBL/GenBank/DDBJ whole genome shotgun (WGS) entry which is preliminary data.</text>
</comment>
<dbReference type="PANTHER" id="PTHR24567:SF74">
    <property type="entry name" value="HTH-TYPE TRANSCRIPTIONAL REGULATOR ARCR"/>
    <property type="match status" value="1"/>
</dbReference>
<dbReference type="Gene3D" id="2.60.120.10">
    <property type="entry name" value="Jelly Rolls"/>
    <property type="match status" value="1"/>
</dbReference>
<dbReference type="GO" id="GO:0005829">
    <property type="term" value="C:cytosol"/>
    <property type="evidence" value="ECO:0007669"/>
    <property type="project" value="TreeGrafter"/>
</dbReference>
<feature type="domain" description="HTH crp-type" evidence="5">
    <location>
        <begin position="151"/>
        <end position="212"/>
    </location>
</feature>
<dbReference type="SMART" id="SM00100">
    <property type="entry name" value="cNMP"/>
    <property type="match status" value="1"/>
</dbReference>
<sequence length="212" mass="23836">MKTLSRDTFIEIFPFFRKAPDSLIEEILSTARYQAFLANTIVYTEGDSCSSIALLLSGEIRVYKIGENGREITLYEIGAGETCILNASCILSSKKYPAHALSTKGGKMMLIPSREFRGMVARYEDMRDFIFGLLSDRLTAVMALVEDVAFGRMDERLIDYIIEKSEDGILNATHQKIASDLGTSREVVSRLLKDFERKGKVILSRNSIQLKN</sequence>
<dbReference type="GO" id="GO:0003677">
    <property type="term" value="F:DNA binding"/>
    <property type="evidence" value="ECO:0007669"/>
    <property type="project" value="UniProtKB-KW"/>
</dbReference>
<dbReference type="EMBL" id="BLAB01000001">
    <property type="protein sequence ID" value="GER93281.1"/>
    <property type="molecule type" value="Genomic_DNA"/>
</dbReference>
<dbReference type="GO" id="GO:0003700">
    <property type="term" value="F:DNA-binding transcription factor activity"/>
    <property type="evidence" value="ECO:0007669"/>
    <property type="project" value="TreeGrafter"/>
</dbReference>
<evidence type="ECO:0000256" key="2">
    <source>
        <dbReference type="ARBA" id="ARBA00023125"/>
    </source>
</evidence>
<dbReference type="InterPro" id="IPR050397">
    <property type="entry name" value="Env_Response_Regulators"/>
</dbReference>
<dbReference type="PROSITE" id="PS50042">
    <property type="entry name" value="CNMP_BINDING_3"/>
    <property type="match status" value="1"/>
</dbReference>
<evidence type="ECO:0000259" key="5">
    <source>
        <dbReference type="PROSITE" id="PS51063"/>
    </source>
</evidence>
<evidence type="ECO:0000256" key="1">
    <source>
        <dbReference type="ARBA" id="ARBA00023015"/>
    </source>
</evidence>
<protein>
    <submittedName>
        <fullName evidence="6">Crp/Fnr family transcriptional regulator</fullName>
    </submittedName>
</protein>
<dbReference type="Pfam" id="PF13545">
    <property type="entry name" value="HTH_Crp_2"/>
    <property type="match status" value="1"/>
</dbReference>
<dbReference type="Pfam" id="PF00027">
    <property type="entry name" value="cNMP_binding"/>
    <property type="match status" value="1"/>
</dbReference>
<keyword evidence="3" id="KW-0804">Transcription</keyword>